<evidence type="ECO:0000256" key="10">
    <source>
        <dbReference type="ARBA" id="ARBA00062841"/>
    </source>
</evidence>
<comment type="subcellular location">
    <subcellularLocation>
        <location evidence="1 13">Cytoplasm</location>
    </subcellularLocation>
</comment>
<dbReference type="InterPro" id="IPR050066">
    <property type="entry name" value="UvrABC_protein_C"/>
</dbReference>
<keyword evidence="2 13" id="KW-0963">Cytoplasm</keyword>
<evidence type="ECO:0000256" key="12">
    <source>
        <dbReference type="ARBA" id="ARBA00077138"/>
    </source>
</evidence>
<comment type="subunit">
    <text evidence="10 13">Interacts with UvrB in an incision complex.</text>
</comment>
<comment type="function">
    <text evidence="8 13">The UvrABC repair system catalyzes the recognition and processing of DNA lesions. UvrC both incises the 5' and 3' sides of the lesion. The N-terminal half is responsible for the 3' incision and the C-terminal half is responsible for the 5' incision.</text>
</comment>
<dbReference type="Gene3D" id="4.10.860.10">
    <property type="entry name" value="UVR domain"/>
    <property type="match status" value="1"/>
</dbReference>
<dbReference type="InterPro" id="IPR038476">
    <property type="entry name" value="UvrC_RNase_H_dom_sf"/>
</dbReference>
<dbReference type="SMART" id="SM00465">
    <property type="entry name" value="GIYc"/>
    <property type="match status" value="1"/>
</dbReference>
<dbReference type="Gene3D" id="3.30.420.340">
    <property type="entry name" value="UvrC, RNAse H endonuclease domain"/>
    <property type="match status" value="1"/>
</dbReference>
<evidence type="ECO:0000259" key="15">
    <source>
        <dbReference type="PROSITE" id="PS50151"/>
    </source>
</evidence>
<evidence type="ECO:0000256" key="11">
    <source>
        <dbReference type="ARBA" id="ARBA00067419"/>
    </source>
</evidence>
<dbReference type="NCBIfam" id="NF001824">
    <property type="entry name" value="PRK00558.1-5"/>
    <property type="match status" value="1"/>
</dbReference>
<dbReference type="CDD" id="cd10434">
    <property type="entry name" value="GIY-YIG_UvrC_Cho"/>
    <property type="match status" value="1"/>
</dbReference>
<evidence type="ECO:0000256" key="13">
    <source>
        <dbReference type="HAMAP-Rule" id="MF_00203"/>
    </source>
</evidence>
<dbReference type="PANTHER" id="PTHR30562:SF1">
    <property type="entry name" value="UVRABC SYSTEM PROTEIN C"/>
    <property type="match status" value="1"/>
</dbReference>
<dbReference type="GO" id="GO:0009432">
    <property type="term" value="P:SOS response"/>
    <property type="evidence" value="ECO:0007669"/>
    <property type="project" value="UniProtKB-UniRule"/>
</dbReference>
<evidence type="ECO:0000256" key="14">
    <source>
        <dbReference type="SAM" id="MobiDB-lite"/>
    </source>
</evidence>
<dbReference type="GO" id="GO:0006289">
    <property type="term" value="P:nucleotide-excision repair"/>
    <property type="evidence" value="ECO:0007669"/>
    <property type="project" value="UniProtKB-UniRule"/>
</dbReference>
<name>A0A5C1E843_9RHOO</name>
<dbReference type="Pfam" id="PF14520">
    <property type="entry name" value="HHH_5"/>
    <property type="match status" value="1"/>
</dbReference>
<evidence type="ECO:0000256" key="3">
    <source>
        <dbReference type="ARBA" id="ARBA00022763"/>
    </source>
</evidence>
<dbReference type="Pfam" id="PF22920">
    <property type="entry name" value="UvrC_RNaseH"/>
    <property type="match status" value="1"/>
</dbReference>
<dbReference type="SUPFAM" id="SSF47781">
    <property type="entry name" value="RuvA domain 2-like"/>
    <property type="match status" value="1"/>
</dbReference>
<evidence type="ECO:0000256" key="2">
    <source>
        <dbReference type="ARBA" id="ARBA00022490"/>
    </source>
</evidence>
<feature type="domain" description="UvrC family homology region profile" evidence="17">
    <location>
        <begin position="350"/>
        <end position="579"/>
    </location>
</feature>
<dbReference type="GO" id="GO:0009380">
    <property type="term" value="C:excinuclease repair complex"/>
    <property type="evidence" value="ECO:0007669"/>
    <property type="project" value="InterPro"/>
</dbReference>
<dbReference type="PROSITE" id="PS50151">
    <property type="entry name" value="UVR"/>
    <property type="match status" value="1"/>
</dbReference>
<dbReference type="GO" id="GO:0003677">
    <property type="term" value="F:DNA binding"/>
    <property type="evidence" value="ECO:0007669"/>
    <property type="project" value="UniProtKB-UniRule"/>
</dbReference>
<sequence>MPSPETPRQSLISEEVSSNAAPDNDLQAGTSKVRAQRGDPEGGKGEGGASRDNAGAPPASLPLAEMGQPGASEALDVPGGSTESAQSTEAAVPAEPAVPFDAKTFLATVPELPGVYRMIDAADTVLYVGKAKNLRKRVSSYFQKNHPSPRIALMVTKIARVDTTVTRTEAEALLLENNLIKRLSPRYNILFRDDKSYPYIVLTRDEAPRLGFHRGSLDRKADYFGPFPSAGAVRDSLHLLQKMFRLRTCENSVFSNRSRPCLLYQIKRCSGPCVGLIDADDYREDVRLAALFLQGRQQEVIARLTRAMEQAAENLAFEQAAAYRDQIQSLHKVQDKQFMESQREEDLDVVAVVADEGGMLCVNLAMVRGGRHLGDKPLFPSNAADFTPAEALAAFLTQHYALHPIPGRILVNVAPAEGEEGEALLAEIAAIAGRPVPVGLARYETHKVWVELAEQNARLALAARRNTISLQGKRVEALAEVLGVEAIQRIECFDISHTQGEATVASCVVWMSEEGKGGMRRSEYRRFNITDITPGDDYAAIRQAVSRRYDAVATGEGVCPDLILIDGGKGQLAMAHDALVELGLTEVPHLGVAKGEGRKPGLESLVFPDGREPLQLPPEHPALHLIQEIRDEAHRFAISGHRAKRAKTRITSRLEDVPGIGPKKRKALITRFGGLQGIAEAGVDQLAAVPGIGPELAEKIHAVFH</sequence>
<keyword evidence="5 13" id="KW-0267">Excision nuclease</keyword>
<dbReference type="InterPro" id="IPR000305">
    <property type="entry name" value="GIY-YIG_endonuc"/>
</dbReference>
<dbReference type="Pfam" id="PF02151">
    <property type="entry name" value="UVR"/>
    <property type="match status" value="1"/>
</dbReference>
<dbReference type="Pfam" id="PF08459">
    <property type="entry name" value="UvrC_RNaseH_dom"/>
    <property type="match status" value="1"/>
</dbReference>
<evidence type="ECO:0000256" key="4">
    <source>
        <dbReference type="ARBA" id="ARBA00022769"/>
    </source>
</evidence>
<dbReference type="PANTHER" id="PTHR30562">
    <property type="entry name" value="UVRC/OXIDOREDUCTASE"/>
    <property type="match status" value="1"/>
</dbReference>
<dbReference type="Pfam" id="PF01541">
    <property type="entry name" value="GIY-YIG"/>
    <property type="match status" value="1"/>
</dbReference>
<dbReference type="Gene3D" id="1.10.150.20">
    <property type="entry name" value="5' to 3' exonuclease, C-terminal subdomain"/>
    <property type="match status" value="1"/>
</dbReference>
<keyword evidence="7 13" id="KW-0742">SOS response</keyword>
<dbReference type="NCBIfam" id="TIGR00194">
    <property type="entry name" value="uvrC"/>
    <property type="match status" value="1"/>
</dbReference>
<dbReference type="InterPro" id="IPR003583">
    <property type="entry name" value="Hlx-hairpin-Hlx_DNA-bd_motif"/>
</dbReference>
<dbReference type="FunFam" id="3.40.1440.10:FF:000001">
    <property type="entry name" value="UvrABC system protein C"/>
    <property type="match status" value="1"/>
</dbReference>
<dbReference type="SUPFAM" id="SSF46600">
    <property type="entry name" value="C-terminal UvrC-binding domain of UvrB"/>
    <property type="match status" value="1"/>
</dbReference>
<keyword evidence="19" id="KW-1185">Reference proteome</keyword>
<keyword evidence="6 13" id="KW-0234">DNA repair</keyword>
<evidence type="ECO:0000256" key="9">
    <source>
        <dbReference type="ARBA" id="ARBA00061531"/>
    </source>
</evidence>
<evidence type="ECO:0000256" key="5">
    <source>
        <dbReference type="ARBA" id="ARBA00022881"/>
    </source>
</evidence>
<evidence type="ECO:0000256" key="6">
    <source>
        <dbReference type="ARBA" id="ARBA00023204"/>
    </source>
</evidence>
<comment type="similarity">
    <text evidence="9 13">Belongs to the UvrC family.</text>
</comment>
<evidence type="ECO:0000313" key="19">
    <source>
        <dbReference type="Proteomes" id="UP000323671"/>
    </source>
</evidence>
<organism evidence="18 19">
    <name type="scientific">Oryzomicrobium terrae</name>
    <dbReference type="NCBI Taxonomy" id="1735038"/>
    <lineage>
        <taxon>Bacteria</taxon>
        <taxon>Pseudomonadati</taxon>
        <taxon>Pseudomonadota</taxon>
        <taxon>Betaproteobacteria</taxon>
        <taxon>Rhodocyclales</taxon>
        <taxon>Rhodocyclaceae</taxon>
        <taxon>Oryzomicrobium</taxon>
    </lineage>
</organism>
<accession>A0A5C1E843</accession>
<dbReference type="InterPro" id="IPR036876">
    <property type="entry name" value="UVR_dom_sf"/>
</dbReference>
<dbReference type="SMART" id="SM00278">
    <property type="entry name" value="HhH1"/>
    <property type="match status" value="2"/>
</dbReference>
<dbReference type="GO" id="GO:0005737">
    <property type="term" value="C:cytoplasm"/>
    <property type="evidence" value="ECO:0007669"/>
    <property type="project" value="UniProtKB-SubCell"/>
</dbReference>
<dbReference type="FunFam" id="1.10.150.20:FF:000005">
    <property type="entry name" value="UvrABC system protein C"/>
    <property type="match status" value="1"/>
</dbReference>
<dbReference type="Proteomes" id="UP000323671">
    <property type="component" value="Chromosome"/>
</dbReference>
<evidence type="ECO:0000256" key="1">
    <source>
        <dbReference type="ARBA" id="ARBA00004496"/>
    </source>
</evidence>
<proteinExistence type="inferred from homology"/>
<dbReference type="Gene3D" id="3.40.1440.10">
    <property type="entry name" value="GIY-YIG endonuclease"/>
    <property type="match status" value="1"/>
</dbReference>
<dbReference type="EMBL" id="CP022579">
    <property type="protein sequence ID" value="QEL65126.1"/>
    <property type="molecule type" value="Genomic_DNA"/>
</dbReference>
<dbReference type="AlphaFoldDB" id="A0A5C1E843"/>
<dbReference type="InterPro" id="IPR001943">
    <property type="entry name" value="UVR_dom"/>
</dbReference>
<evidence type="ECO:0000313" key="18">
    <source>
        <dbReference type="EMBL" id="QEL65126.1"/>
    </source>
</evidence>
<feature type="domain" description="UVR" evidence="15">
    <location>
        <begin position="298"/>
        <end position="333"/>
    </location>
</feature>
<feature type="domain" description="GIY-YIG" evidence="16">
    <location>
        <begin position="111"/>
        <end position="189"/>
    </location>
</feature>
<protein>
    <recommendedName>
        <fullName evidence="11 13">UvrABC system protein C</fullName>
        <shortName evidence="13">Protein UvrC</shortName>
    </recommendedName>
    <alternativeName>
        <fullName evidence="12 13">Excinuclease ABC subunit C</fullName>
    </alternativeName>
</protein>
<dbReference type="HAMAP" id="MF_00203">
    <property type="entry name" value="UvrC"/>
    <property type="match status" value="1"/>
</dbReference>
<dbReference type="GO" id="GO:0009381">
    <property type="term" value="F:excinuclease ABC activity"/>
    <property type="evidence" value="ECO:0007669"/>
    <property type="project" value="UniProtKB-UniRule"/>
</dbReference>
<feature type="compositionally biased region" description="Polar residues" evidence="14">
    <location>
        <begin position="1"/>
        <end position="21"/>
    </location>
</feature>
<dbReference type="PROSITE" id="PS50165">
    <property type="entry name" value="UVRC"/>
    <property type="match status" value="1"/>
</dbReference>
<dbReference type="SUPFAM" id="SSF82771">
    <property type="entry name" value="GIY-YIG endonuclease"/>
    <property type="match status" value="1"/>
</dbReference>
<evidence type="ECO:0000259" key="16">
    <source>
        <dbReference type="PROSITE" id="PS50164"/>
    </source>
</evidence>
<dbReference type="KEGG" id="otr:OTERR_16500"/>
<evidence type="ECO:0000256" key="8">
    <source>
        <dbReference type="ARBA" id="ARBA00059452"/>
    </source>
</evidence>
<keyword evidence="3 13" id="KW-0227">DNA damage</keyword>
<keyword evidence="4 13" id="KW-0228">DNA excision</keyword>
<dbReference type="PROSITE" id="PS50164">
    <property type="entry name" value="GIY_YIG"/>
    <property type="match status" value="1"/>
</dbReference>
<dbReference type="InterPro" id="IPR035901">
    <property type="entry name" value="GIY-YIG_endonuc_sf"/>
</dbReference>
<gene>
    <name evidence="13 18" type="primary">uvrC</name>
    <name evidence="18" type="ORF">OTERR_16500</name>
</gene>
<dbReference type="InterPro" id="IPR004791">
    <property type="entry name" value="UvrC"/>
</dbReference>
<evidence type="ECO:0000259" key="17">
    <source>
        <dbReference type="PROSITE" id="PS50165"/>
    </source>
</evidence>
<feature type="region of interest" description="Disordered" evidence="14">
    <location>
        <begin position="1"/>
        <end position="94"/>
    </location>
</feature>
<dbReference type="InterPro" id="IPR001162">
    <property type="entry name" value="UvrC_RNase_H_dom"/>
</dbReference>
<evidence type="ECO:0000256" key="7">
    <source>
        <dbReference type="ARBA" id="ARBA00023236"/>
    </source>
</evidence>
<dbReference type="FunFam" id="3.30.420.340:FF:000001">
    <property type="entry name" value="UvrABC system protein C"/>
    <property type="match status" value="1"/>
</dbReference>
<dbReference type="InterPro" id="IPR047296">
    <property type="entry name" value="GIY-YIG_UvrC_Cho"/>
</dbReference>
<dbReference type="RefSeq" id="WP_281290320.1">
    <property type="nucleotide sequence ID" value="NZ_CP022579.1"/>
</dbReference>
<dbReference type="InterPro" id="IPR010994">
    <property type="entry name" value="RuvA_2-like"/>
</dbReference>
<reference evidence="18 19" key="1">
    <citation type="submission" date="2017-07" db="EMBL/GenBank/DDBJ databases">
        <title>Complete genome sequence of Oryzomicrobium terrae TPP412.</title>
        <authorList>
            <person name="Chiu L.-W."/>
            <person name="Lo K.-J."/>
            <person name="Tsai Y.-M."/>
            <person name="Lin S.-S."/>
            <person name="Kuo C.-H."/>
            <person name="Liu C.-T."/>
        </authorList>
    </citation>
    <scope>NUCLEOTIDE SEQUENCE [LARGE SCALE GENOMIC DNA]</scope>
    <source>
        <strain evidence="18 19">TPP412</strain>
    </source>
</reference>